<dbReference type="AlphaFoldDB" id="A0A067RFA9"/>
<dbReference type="Proteomes" id="UP000027135">
    <property type="component" value="Unassembled WGS sequence"/>
</dbReference>
<keyword evidence="2" id="KW-1185">Reference proteome</keyword>
<proteinExistence type="predicted"/>
<accession>A0A067RFA9</accession>
<dbReference type="InParanoid" id="A0A067RFA9"/>
<dbReference type="EMBL" id="KK852543">
    <property type="protein sequence ID" value="KDR21698.1"/>
    <property type="molecule type" value="Genomic_DNA"/>
</dbReference>
<evidence type="ECO:0000313" key="1">
    <source>
        <dbReference type="EMBL" id="KDR21698.1"/>
    </source>
</evidence>
<gene>
    <name evidence="1" type="ORF">L798_03823</name>
</gene>
<evidence type="ECO:0000313" key="2">
    <source>
        <dbReference type="Proteomes" id="UP000027135"/>
    </source>
</evidence>
<name>A0A067RFA9_ZOONE</name>
<reference evidence="1 2" key="1">
    <citation type="journal article" date="2014" name="Nat. Commun.">
        <title>Molecular traces of alternative social organization in a termite genome.</title>
        <authorList>
            <person name="Terrapon N."/>
            <person name="Li C."/>
            <person name="Robertson H.M."/>
            <person name="Ji L."/>
            <person name="Meng X."/>
            <person name="Booth W."/>
            <person name="Chen Z."/>
            <person name="Childers C.P."/>
            <person name="Glastad K.M."/>
            <person name="Gokhale K."/>
            <person name="Gowin J."/>
            <person name="Gronenberg W."/>
            <person name="Hermansen R.A."/>
            <person name="Hu H."/>
            <person name="Hunt B.G."/>
            <person name="Huylmans A.K."/>
            <person name="Khalil S.M."/>
            <person name="Mitchell R.D."/>
            <person name="Munoz-Torres M.C."/>
            <person name="Mustard J.A."/>
            <person name="Pan H."/>
            <person name="Reese J.T."/>
            <person name="Scharf M.E."/>
            <person name="Sun F."/>
            <person name="Vogel H."/>
            <person name="Xiao J."/>
            <person name="Yang W."/>
            <person name="Yang Z."/>
            <person name="Yang Z."/>
            <person name="Zhou J."/>
            <person name="Zhu J."/>
            <person name="Brent C.S."/>
            <person name="Elsik C.G."/>
            <person name="Goodisman M.A."/>
            <person name="Liberles D.A."/>
            <person name="Roe R.M."/>
            <person name="Vargo E.L."/>
            <person name="Vilcinskas A."/>
            <person name="Wang J."/>
            <person name="Bornberg-Bauer E."/>
            <person name="Korb J."/>
            <person name="Zhang G."/>
            <person name="Liebig J."/>
        </authorList>
    </citation>
    <scope>NUCLEOTIDE SEQUENCE [LARGE SCALE GENOMIC DNA]</scope>
    <source>
        <tissue evidence="1">Whole organism</tissue>
    </source>
</reference>
<protein>
    <submittedName>
        <fullName evidence="1">Uncharacterized protein</fullName>
    </submittedName>
</protein>
<sequence>MRNAQKTTLINIRPFCPLFAETRPGWGILLSRRADRHFGLIFTLEGRFLMFEVSGRSSRFRCEIKTSTHKLLQPSFDVIKITRQKTAIKKRDREREKKKNKTLVILKNQRTHVPGHFEDAGCTNSGKR</sequence>
<organism evidence="1 2">
    <name type="scientific">Zootermopsis nevadensis</name>
    <name type="common">Dampwood termite</name>
    <dbReference type="NCBI Taxonomy" id="136037"/>
    <lineage>
        <taxon>Eukaryota</taxon>
        <taxon>Metazoa</taxon>
        <taxon>Ecdysozoa</taxon>
        <taxon>Arthropoda</taxon>
        <taxon>Hexapoda</taxon>
        <taxon>Insecta</taxon>
        <taxon>Pterygota</taxon>
        <taxon>Neoptera</taxon>
        <taxon>Polyneoptera</taxon>
        <taxon>Dictyoptera</taxon>
        <taxon>Blattodea</taxon>
        <taxon>Blattoidea</taxon>
        <taxon>Termitoidae</taxon>
        <taxon>Termopsidae</taxon>
        <taxon>Zootermopsis</taxon>
    </lineage>
</organism>